<evidence type="ECO:0000256" key="5">
    <source>
        <dbReference type="ARBA" id="ARBA00022989"/>
    </source>
</evidence>
<feature type="transmembrane region" description="Helical" evidence="12">
    <location>
        <begin position="78"/>
        <end position="98"/>
    </location>
</feature>
<dbReference type="InterPro" id="IPR003780">
    <property type="entry name" value="COX15/CtaA_fam"/>
</dbReference>
<keyword evidence="7" id="KW-0408">Iron</keyword>
<keyword evidence="4" id="KW-0479">Metal-binding</keyword>
<evidence type="ECO:0000256" key="10">
    <source>
        <dbReference type="ARBA" id="ARBA00044501"/>
    </source>
</evidence>
<gene>
    <name evidence="13" type="ORF">XA68_16952</name>
</gene>
<dbReference type="HAMAP" id="MF_01665">
    <property type="entry name" value="HemeA_synth_type2"/>
    <property type="match status" value="1"/>
</dbReference>
<evidence type="ECO:0000256" key="7">
    <source>
        <dbReference type="ARBA" id="ARBA00023004"/>
    </source>
</evidence>
<dbReference type="AlphaFoldDB" id="A0A2A9P4S3"/>
<dbReference type="STRING" id="268505.A0A2A9P4S3"/>
<keyword evidence="5 12" id="KW-1133">Transmembrane helix</keyword>
<dbReference type="GO" id="GO:0016653">
    <property type="term" value="F:oxidoreductase activity, acting on NAD(P)H, heme protein as acceptor"/>
    <property type="evidence" value="ECO:0007669"/>
    <property type="project" value="TreeGrafter"/>
</dbReference>
<dbReference type="PANTHER" id="PTHR23289:SF2">
    <property type="entry name" value="CYTOCHROME C OXIDASE ASSEMBLY PROTEIN COX15 HOMOLOG"/>
    <property type="match status" value="1"/>
</dbReference>
<dbReference type="Pfam" id="PF02628">
    <property type="entry name" value="COX15-CtaA"/>
    <property type="match status" value="1"/>
</dbReference>
<feature type="transmembrane region" description="Helical" evidence="12">
    <location>
        <begin position="352"/>
        <end position="369"/>
    </location>
</feature>
<evidence type="ECO:0000256" key="8">
    <source>
        <dbReference type="ARBA" id="ARBA00023133"/>
    </source>
</evidence>
<dbReference type="InterPro" id="IPR023754">
    <property type="entry name" value="HemeA_Synthase_type2"/>
</dbReference>
<feature type="transmembrane region" description="Helical" evidence="12">
    <location>
        <begin position="163"/>
        <end position="181"/>
    </location>
</feature>
<dbReference type="GO" id="GO:0006784">
    <property type="term" value="P:heme A biosynthetic process"/>
    <property type="evidence" value="ECO:0007669"/>
    <property type="project" value="InterPro"/>
</dbReference>
<reference evidence="13 14" key="1">
    <citation type="journal article" date="2015" name="BMC Genomics">
        <title>Gene expression during zombie ant biting behavior reflects the complexity underlying fungal parasitic behavioral manipulation.</title>
        <authorList>
            <person name="de Bekker C."/>
            <person name="Ohm R.A."/>
            <person name="Loreto R.G."/>
            <person name="Sebastian A."/>
            <person name="Albert I."/>
            <person name="Merrow M."/>
            <person name="Brachmann A."/>
            <person name="Hughes D.P."/>
        </authorList>
    </citation>
    <scope>NUCLEOTIDE SEQUENCE [LARGE SCALE GENOMIC DNA]</scope>
    <source>
        <strain evidence="13 14">SC16a</strain>
    </source>
</reference>
<comment type="catalytic activity">
    <reaction evidence="11">
        <text>Fe(II)-heme o + 2 A + H2O = Fe(II)-heme a + 2 AH2</text>
        <dbReference type="Rhea" id="RHEA:63388"/>
        <dbReference type="ChEBI" id="CHEBI:13193"/>
        <dbReference type="ChEBI" id="CHEBI:15377"/>
        <dbReference type="ChEBI" id="CHEBI:17499"/>
        <dbReference type="ChEBI" id="CHEBI:60530"/>
        <dbReference type="ChEBI" id="CHEBI:61715"/>
        <dbReference type="EC" id="1.17.99.9"/>
    </reaction>
    <physiologicalReaction direction="left-to-right" evidence="11">
        <dbReference type="Rhea" id="RHEA:63389"/>
    </physiologicalReaction>
</comment>
<comment type="subcellular location">
    <subcellularLocation>
        <location evidence="2">Membrane</location>
        <topology evidence="2">Multi-pass membrane protein</topology>
    </subcellularLocation>
</comment>
<evidence type="ECO:0000256" key="1">
    <source>
        <dbReference type="ARBA" id="ARBA00001970"/>
    </source>
</evidence>
<evidence type="ECO:0000256" key="6">
    <source>
        <dbReference type="ARBA" id="ARBA00023002"/>
    </source>
</evidence>
<keyword evidence="6" id="KW-0560">Oxidoreductase</keyword>
<comment type="cofactor">
    <cofactor evidence="1">
        <name>heme b</name>
        <dbReference type="ChEBI" id="CHEBI:60344"/>
    </cofactor>
</comment>
<feature type="transmembrane region" description="Helical" evidence="12">
    <location>
        <begin position="415"/>
        <end position="433"/>
    </location>
</feature>
<feature type="transmembrane region" description="Helical" evidence="12">
    <location>
        <begin position="193"/>
        <end position="211"/>
    </location>
</feature>
<feature type="transmembrane region" description="Helical" evidence="12">
    <location>
        <begin position="390"/>
        <end position="409"/>
    </location>
</feature>
<keyword evidence="9 12" id="KW-0472">Membrane</keyword>
<feature type="transmembrane region" description="Helical" evidence="12">
    <location>
        <begin position="279"/>
        <end position="305"/>
    </location>
</feature>
<organism evidence="13 14">
    <name type="scientific">Ophiocordyceps unilateralis</name>
    <name type="common">Zombie-ant fungus</name>
    <name type="synonym">Torrubia unilateralis</name>
    <dbReference type="NCBI Taxonomy" id="268505"/>
    <lineage>
        <taxon>Eukaryota</taxon>
        <taxon>Fungi</taxon>
        <taxon>Dikarya</taxon>
        <taxon>Ascomycota</taxon>
        <taxon>Pezizomycotina</taxon>
        <taxon>Sordariomycetes</taxon>
        <taxon>Hypocreomycetidae</taxon>
        <taxon>Hypocreales</taxon>
        <taxon>Ophiocordycipitaceae</taxon>
        <taxon>Ophiocordyceps</taxon>
    </lineage>
</organism>
<evidence type="ECO:0000313" key="13">
    <source>
        <dbReference type="EMBL" id="PFH56174.1"/>
    </source>
</evidence>
<dbReference type="EMBL" id="LAZP02000642">
    <property type="protein sequence ID" value="PFH56174.1"/>
    <property type="molecule type" value="Genomic_DNA"/>
</dbReference>
<keyword evidence="8" id="KW-0350">Heme biosynthesis</keyword>
<dbReference type="GO" id="GO:0046872">
    <property type="term" value="F:metal ion binding"/>
    <property type="evidence" value="ECO:0007669"/>
    <property type="project" value="UniProtKB-KW"/>
</dbReference>
<evidence type="ECO:0000256" key="12">
    <source>
        <dbReference type="SAM" id="Phobius"/>
    </source>
</evidence>
<keyword evidence="14" id="KW-1185">Reference proteome</keyword>
<reference evidence="13 14" key="2">
    <citation type="journal article" date="2017" name="Sci. Rep.">
        <title>Ant-infecting Ophiocordyceps genomes reveal a high diversity of potential behavioral manipulation genes and a possible major role for enterotoxins.</title>
        <authorList>
            <person name="de Bekker C."/>
            <person name="Ohm R.A."/>
            <person name="Evans H.C."/>
            <person name="Brachmann A."/>
            <person name="Hughes D.P."/>
        </authorList>
    </citation>
    <scope>NUCLEOTIDE SEQUENCE [LARGE SCALE GENOMIC DNA]</scope>
    <source>
        <strain evidence="13 14">SC16a</strain>
    </source>
</reference>
<dbReference type="GO" id="GO:0120547">
    <property type="term" value="F:heme A synthase activity"/>
    <property type="evidence" value="ECO:0007669"/>
    <property type="project" value="UniProtKB-EC"/>
</dbReference>
<evidence type="ECO:0000256" key="11">
    <source>
        <dbReference type="ARBA" id="ARBA00048044"/>
    </source>
</evidence>
<name>A0A2A9P4S3_OPHUN</name>
<comment type="pathway">
    <text evidence="10">Porphyrin-containing compound metabolism; heme A biosynthesis; heme A from heme O: step 1/1.</text>
</comment>
<feature type="transmembrane region" description="Helical" evidence="12">
    <location>
        <begin position="231"/>
        <end position="255"/>
    </location>
</feature>
<proteinExistence type="inferred from homology"/>
<dbReference type="OrthoDB" id="1726137at2759"/>
<evidence type="ECO:0008006" key="15">
    <source>
        <dbReference type="Google" id="ProtNLM"/>
    </source>
</evidence>
<sequence length="463" mass="50805">MTVFAPGLGRLALRIPPRCFVCSQCRRAPPRPPTSLVQLVRWRASAAEPESATATAAASPPVADAFTRAFPERTPKAVAYWLLASAASVFGIVVFGGLTRLTESGLSITEWRPVTGSIPPLCPADWDSEFEKYRASPEFKLLNPHMTLDEFKRIYLMEWTHRIWGRLIGLSFALPAVYLVVRRRVAPRMAVHLLGISALIGFQGFVGWWMVRSGLRDDLFAPGSHPRVSQYRLTVHLATAFVCYSWMLLCGLSILRSHSFAAAAAAASHPALAPFRRCAAALVALVFLTAMSGGLVAGLDAGLIYNEFPRMGLGLTPPRDELWDAFYARRDDGSDLWWRNMLENPSTVQMDHRILAVTTLCSVLALFAYSRTRPVAAVLPPGARRAAKGLVHLVALQVTLGISTLIYMVPIPLAAAHQAGSLALLTGALILAHRLHVPRPSVRILEQQLKRLQQGKAEVKKKE</sequence>
<dbReference type="PANTHER" id="PTHR23289">
    <property type="entry name" value="CYTOCHROME C OXIDASE ASSEMBLY PROTEIN COX15"/>
    <property type="match status" value="1"/>
</dbReference>
<evidence type="ECO:0000256" key="2">
    <source>
        <dbReference type="ARBA" id="ARBA00004141"/>
    </source>
</evidence>
<keyword evidence="3 12" id="KW-0812">Transmembrane</keyword>
<accession>A0A2A9P4S3</accession>
<evidence type="ECO:0000256" key="4">
    <source>
        <dbReference type="ARBA" id="ARBA00022723"/>
    </source>
</evidence>
<protein>
    <recommendedName>
        <fullName evidence="15">Cytochrome c oxidase assembly protein COX15</fullName>
    </recommendedName>
</protein>
<evidence type="ECO:0000313" key="14">
    <source>
        <dbReference type="Proteomes" id="UP000037136"/>
    </source>
</evidence>
<comment type="caution">
    <text evidence="13">The sequence shown here is derived from an EMBL/GenBank/DDBJ whole genome shotgun (WGS) entry which is preliminary data.</text>
</comment>
<dbReference type="Proteomes" id="UP000037136">
    <property type="component" value="Unassembled WGS sequence"/>
</dbReference>
<dbReference type="GO" id="GO:0005743">
    <property type="term" value="C:mitochondrial inner membrane"/>
    <property type="evidence" value="ECO:0007669"/>
    <property type="project" value="TreeGrafter"/>
</dbReference>
<evidence type="ECO:0000256" key="9">
    <source>
        <dbReference type="ARBA" id="ARBA00023136"/>
    </source>
</evidence>
<evidence type="ECO:0000256" key="3">
    <source>
        <dbReference type="ARBA" id="ARBA00022692"/>
    </source>
</evidence>